<dbReference type="PIRSF" id="PIRSF000126">
    <property type="entry name" value="11-beta-HSD1"/>
    <property type="match status" value="1"/>
</dbReference>
<dbReference type="InterPro" id="IPR002347">
    <property type="entry name" value="SDR_fam"/>
</dbReference>
<dbReference type="PANTHER" id="PTHR43899">
    <property type="entry name" value="RH59310P"/>
    <property type="match status" value="1"/>
</dbReference>
<sequence>MDFLKNMLFDQATSSPTWAFWLLAAVGAATLARMALCTMTSAKQMFGPANNIRAYGNWALVTGATDGIGLSFAKILREKGLNVIIVGRSPEKLAAAREEILAHKAKTASTEVRTVLADLSNPESIKDIKTAISEVEVGILINNAGLSYNHADYLHNISPTLINNLIAVNVSSLTHITQAVLPGMTSRRRGLIINIGSAAGLMSTGDPLYSVYSGTKAYVDKFSRSLNLEYKSQGIHVECCVPYFVVSKMSKIRKPNFMTPTADNFARYALQRSGRSFLVLPYLPHALQHFVLESLPLSISSKLVLRHHLDVRRRALKRAERLAAEAAKAQATTAN</sequence>
<organism evidence="6">
    <name type="scientific">Fonticula alba</name>
    <name type="common">Slime mold</name>
    <dbReference type="NCBI Taxonomy" id="691883"/>
    <lineage>
        <taxon>Eukaryota</taxon>
        <taxon>Rotosphaerida</taxon>
        <taxon>Fonticulaceae</taxon>
        <taxon>Fonticula</taxon>
    </lineage>
</organism>
<evidence type="ECO:0000313" key="6">
    <source>
        <dbReference type="EMBL" id="KCV69052.1"/>
    </source>
</evidence>
<evidence type="ECO:0000256" key="1">
    <source>
        <dbReference type="ARBA" id="ARBA00006484"/>
    </source>
</evidence>
<dbReference type="PANTHER" id="PTHR43899:SF13">
    <property type="entry name" value="RH59310P"/>
    <property type="match status" value="1"/>
</dbReference>
<dbReference type="Proteomes" id="UP000030693">
    <property type="component" value="Unassembled WGS sequence"/>
</dbReference>
<gene>
    <name evidence="6" type="ORF">H696_04470</name>
</gene>
<proteinExistence type="inferred from homology"/>
<dbReference type="AlphaFoldDB" id="A0A058Z6B5"/>
<keyword evidence="2" id="KW-0521">NADP</keyword>
<dbReference type="GO" id="GO:0016491">
    <property type="term" value="F:oxidoreductase activity"/>
    <property type="evidence" value="ECO:0007669"/>
    <property type="project" value="UniProtKB-KW"/>
</dbReference>
<evidence type="ECO:0000313" key="7">
    <source>
        <dbReference type="Proteomes" id="UP000030693"/>
    </source>
</evidence>
<keyword evidence="5" id="KW-0472">Membrane</keyword>
<evidence type="ECO:0000256" key="2">
    <source>
        <dbReference type="ARBA" id="ARBA00022857"/>
    </source>
</evidence>
<dbReference type="GeneID" id="20529195"/>
<dbReference type="EMBL" id="KB932207">
    <property type="protein sequence ID" value="KCV69052.1"/>
    <property type="molecule type" value="Genomic_DNA"/>
</dbReference>
<dbReference type="OMA" id="LVAPGMM"/>
<dbReference type="SUPFAM" id="SSF51735">
    <property type="entry name" value="NAD(P)-binding Rossmann-fold domains"/>
    <property type="match status" value="1"/>
</dbReference>
<dbReference type="OrthoDB" id="5545019at2759"/>
<dbReference type="Gene3D" id="3.40.50.720">
    <property type="entry name" value="NAD(P)-binding Rossmann-like Domain"/>
    <property type="match status" value="1"/>
</dbReference>
<accession>A0A058Z6B5</accession>
<dbReference type="Pfam" id="PF00106">
    <property type="entry name" value="adh_short"/>
    <property type="match status" value="1"/>
</dbReference>
<dbReference type="PRINTS" id="PR00080">
    <property type="entry name" value="SDRFAMILY"/>
</dbReference>
<dbReference type="InterPro" id="IPR051019">
    <property type="entry name" value="VLCFA-Steroid_DH"/>
</dbReference>
<evidence type="ECO:0000256" key="5">
    <source>
        <dbReference type="SAM" id="Phobius"/>
    </source>
</evidence>
<dbReference type="PRINTS" id="PR00081">
    <property type="entry name" value="GDHRDH"/>
</dbReference>
<name>A0A058Z6B5_FONAL</name>
<dbReference type="FunFam" id="3.40.50.720:FF:000137">
    <property type="entry name" value="Hydroxysteroid (17-beta) dehydrogenase 3"/>
    <property type="match status" value="1"/>
</dbReference>
<dbReference type="CDD" id="cd05356">
    <property type="entry name" value="17beta-HSD1_like_SDR_c"/>
    <property type="match status" value="1"/>
</dbReference>
<evidence type="ECO:0000256" key="4">
    <source>
        <dbReference type="RuleBase" id="RU000363"/>
    </source>
</evidence>
<reference evidence="6" key="1">
    <citation type="submission" date="2013-04" db="EMBL/GenBank/DDBJ databases">
        <title>The Genome Sequence of Fonticula alba ATCC 38817.</title>
        <authorList>
            <consortium name="The Broad Institute Genomics Platform"/>
            <person name="Russ C."/>
            <person name="Cuomo C."/>
            <person name="Burger G."/>
            <person name="Gray M.W."/>
            <person name="Holland P.W.H."/>
            <person name="King N."/>
            <person name="Lang F.B.F."/>
            <person name="Roger A.J."/>
            <person name="Ruiz-Trillo I."/>
            <person name="Brown M."/>
            <person name="Walker B."/>
            <person name="Young S."/>
            <person name="Zeng Q."/>
            <person name="Gargeya S."/>
            <person name="Fitzgerald M."/>
            <person name="Haas B."/>
            <person name="Abouelleil A."/>
            <person name="Allen A.W."/>
            <person name="Alvarado L."/>
            <person name="Arachchi H.M."/>
            <person name="Berlin A.M."/>
            <person name="Chapman S.B."/>
            <person name="Gainer-Dewar J."/>
            <person name="Goldberg J."/>
            <person name="Griggs A."/>
            <person name="Gujja S."/>
            <person name="Hansen M."/>
            <person name="Howarth C."/>
            <person name="Imamovic A."/>
            <person name="Ireland A."/>
            <person name="Larimer J."/>
            <person name="McCowan C."/>
            <person name="Murphy C."/>
            <person name="Pearson M."/>
            <person name="Poon T.W."/>
            <person name="Priest M."/>
            <person name="Roberts A."/>
            <person name="Saif S."/>
            <person name="Shea T."/>
            <person name="Sisk P."/>
            <person name="Sykes S."/>
            <person name="Wortman J."/>
            <person name="Nusbaum C."/>
            <person name="Birren B."/>
        </authorList>
    </citation>
    <scope>NUCLEOTIDE SEQUENCE [LARGE SCALE GENOMIC DNA]</scope>
    <source>
        <strain evidence="6">ATCC 38817</strain>
    </source>
</reference>
<feature type="transmembrane region" description="Helical" evidence="5">
    <location>
        <begin position="18"/>
        <end position="36"/>
    </location>
</feature>
<keyword evidence="5" id="KW-1133">Transmembrane helix</keyword>
<keyword evidence="7" id="KW-1185">Reference proteome</keyword>
<dbReference type="eggNOG" id="KOG1014">
    <property type="taxonomic scope" value="Eukaryota"/>
</dbReference>
<evidence type="ECO:0000256" key="3">
    <source>
        <dbReference type="ARBA" id="ARBA00023002"/>
    </source>
</evidence>
<dbReference type="InterPro" id="IPR036291">
    <property type="entry name" value="NAD(P)-bd_dom_sf"/>
</dbReference>
<protein>
    <submittedName>
        <fullName evidence="6">Uncharacterized protein</fullName>
    </submittedName>
</protein>
<comment type="similarity">
    <text evidence="1 4">Belongs to the short-chain dehydrogenases/reductases (SDR) family.</text>
</comment>
<keyword evidence="5" id="KW-0812">Transmembrane</keyword>
<dbReference type="RefSeq" id="XP_009496623.1">
    <property type="nucleotide sequence ID" value="XM_009498348.1"/>
</dbReference>
<keyword evidence="3" id="KW-0560">Oxidoreductase</keyword>
<dbReference type="STRING" id="691883.A0A058Z6B5"/>